<evidence type="ECO:0000259" key="7">
    <source>
        <dbReference type="PROSITE" id="PS50111"/>
    </source>
</evidence>
<organism evidence="10 11">
    <name type="scientific">Hartmannibacter diazotrophicus</name>
    <dbReference type="NCBI Taxonomy" id="1482074"/>
    <lineage>
        <taxon>Bacteria</taxon>
        <taxon>Pseudomonadati</taxon>
        <taxon>Pseudomonadota</taxon>
        <taxon>Alphaproteobacteria</taxon>
        <taxon>Hyphomicrobiales</taxon>
        <taxon>Pleomorphomonadaceae</taxon>
        <taxon>Hartmannibacter</taxon>
    </lineage>
</organism>
<keyword evidence="11" id="KW-1185">Reference proteome</keyword>
<proteinExistence type="inferred from homology"/>
<dbReference type="CDD" id="cd06225">
    <property type="entry name" value="HAMP"/>
    <property type="match status" value="1"/>
</dbReference>
<dbReference type="SMART" id="SM00304">
    <property type="entry name" value="HAMP"/>
    <property type="match status" value="1"/>
</dbReference>
<dbReference type="PANTHER" id="PTHR32089">
    <property type="entry name" value="METHYL-ACCEPTING CHEMOTAXIS PROTEIN MCPB"/>
    <property type="match status" value="1"/>
</dbReference>
<keyword evidence="6" id="KW-0472">Membrane</keyword>
<dbReference type="InterPro" id="IPR004089">
    <property type="entry name" value="MCPsignal_dom"/>
</dbReference>
<dbReference type="PANTHER" id="PTHR32089:SF112">
    <property type="entry name" value="LYSOZYME-LIKE PROTEIN-RELATED"/>
    <property type="match status" value="1"/>
</dbReference>
<dbReference type="SMART" id="SM01358">
    <property type="entry name" value="HBM"/>
    <property type="match status" value="1"/>
</dbReference>
<accession>A0A2C9DA35</accession>
<dbReference type="GO" id="GO:0005886">
    <property type="term" value="C:plasma membrane"/>
    <property type="evidence" value="ECO:0007669"/>
    <property type="project" value="UniProtKB-SubCell"/>
</dbReference>
<evidence type="ECO:0000256" key="6">
    <source>
        <dbReference type="SAM" id="Phobius"/>
    </source>
</evidence>
<keyword evidence="3 5" id="KW-0807">Transducer</keyword>
<evidence type="ECO:0000259" key="9">
    <source>
        <dbReference type="PROSITE" id="PS50885"/>
    </source>
</evidence>
<evidence type="ECO:0000256" key="1">
    <source>
        <dbReference type="ARBA" id="ARBA00004429"/>
    </source>
</evidence>
<evidence type="ECO:0000313" key="10">
    <source>
        <dbReference type="EMBL" id="SON57049.1"/>
    </source>
</evidence>
<evidence type="ECO:0000259" key="8">
    <source>
        <dbReference type="PROSITE" id="PS50192"/>
    </source>
</evidence>
<dbReference type="AlphaFoldDB" id="A0A2C9DA35"/>
<dbReference type="PROSITE" id="PS50885">
    <property type="entry name" value="HAMP"/>
    <property type="match status" value="1"/>
</dbReference>
<comment type="similarity">
    <text evidence="4">Belongs to the methyl-accepting chemotaxis (MCP) protein family.</text>
</comment>
<dbReference type="Gene3D" id="1.10.8.500">
    <property type="entry name" value="HAMP domain in histidine kinase"/>
    <property type="match status" value="1"/>
</dbReference>
<dbReference type="GO" id="GO:0006935">
    <property type="term" value="P:chemotaxis"/>
    <property type="evidence" value="ECO:0007669"/>
    <property type="project" value="InterPro"/>
</dbReference>
<dbReference type="Pfam" id="PF00672">
    <property type="entry name" value="HAMP"/>
    <property type="match status" value="1"/>
</dbReference>
<comment type="subcellular location">
    <subcellularLocation>
        <location evidence="1">Cell inner membrane</location>
        <topology evidence="1">Multi-pass membrane protein</topology>
    </subcellularLocation>
</comment>
<dbReference type="InterPro" id="IPR024478">
    <property type="entry name" value="HlyB_4HB_MCP"/>
</dbReference>
<dbReference type="InterPro" id="IPR000727">
    <property type="entry name" value="T_SNARE_dom"/>
</dbReference>
<evidence type="ECO:0000256" key="4">
    <source>
        <dbReference type="ARBA" id="ARBA00029447"/>
    </source>
</evidence>
<dbReference type="GO" id="GO:0007165">
    <property type="term" value="P:signal transduction"/>
    <property type="evidence" value="ECO:0007669"/>
    <property type="project" value="UniProtKB-KW"/>
</dbReference>
<evidence type="ECO:0000256" key="2">
    <source>
        <dbReference type="ARBA" id="ARBA00022519"/>
    </source>
</evidence>
<feature type="domain" description="Methyl-accepting transducer" evidence="7">
    <location>
        <begin position="297"/>
        <end position="519"/>
    </location>
</feature>
<dbReference type="Proteomes" id="UP000223606">
    <property type="component" value="Chromosome 1"/>
</dbReference>
<gene>
    <name evidence="10" type="primary">mcp4_8</name>
    <name evidence="10" type="ORF">HDIA_3508</name>
</gene>
<protein>
    <submittedName>
        <fullName evidence="10">Methyl-accepting chemotaxis protein 4</fullName>
    </submittedName>
</protein>
<dbReference type="Gene3D" id="1.20.1440.210">
    <property type="match status" value="1"/>
</dbReference>
<dbReference type="Pfam" id="PF00015">
    <property type="entry name" value="MCPsignal"/>
    <property type="match status" value="1"/>
</dbReference>
<sequence length="553" mass="58458">MSLFNNIRISTKIFSGFGIILSLVFLIGSVSYLKISDASEDFRQYRQLAVQSNNAGRVQANLLEARLAVKNFILTQDQRHIGAAFERIDNAISINADLTKLITHTESKDRAAGISEDLKNYRAGIEQLSQATEGHEALIADTLDRIGPDASRLNEELKLDFKQEQDAVGPKLMADLELAVEVAVIVSVVSLVIGAFAAWTIGAGTSRPIVAITGAMTRLASGELDLTVPGKGRKDEIGKMSEAVEIFRQNALAVKELEQQQAATSERIEREKKATMERIADDFERDVIGVVQAVTDTAGRLQSDASIVSSATEETTRQSGAVAAASEQASANVRTVAAAAEELSASIVEIGQRVVHAAQISDAAADQADKTSMAAQELVSTSQRIGEVVQLIADIAAQTNLLALNATIEAARAGELGKGFAVVASEVKNLASQTARATEEISSQVAAVQNGTTEVADAINSISETVRNINEVSTSIALAVEQQRAATDEIARNVDEAARGTQEVSSNISGVNQAANDTSKVATSILGAANGLTHQSAELNSKVSGFISMIRSS</sequence>
<dbReference type="Gene3D" id="1.10.287.950">
    <property type="entry name" value="Methyl-accepting chemotaxis protein"/>
    <property type="match status" value="1"/>
</dbReference>
<dbReference type="InterPro" id="IPR004090">
    <property type="entry name" value="Chemotax_Me-accpt_rcpt"/>
</dbReference>
<evidence type="ECO:0000256" key="5">
    <source>
        <dbReference type="PROSITE-ProRule" id="PRU00284"/>
    </source>
</evidence>
<dbReference type="SMART" id="SM00283">
    <property type="entry name" value="MA"/>
    <property type="match status" value="1"/>
</dbReference>
<dbReference type="KEGG" id="hdi:HDIA_3508"/>
<feature type="domain" description="T-SNARE coiled-coil homology" evidence="8">
    <location>
        <begin position="449"/>
        <end position="511"/>
    </location>
</feature>
<dbReference type="SUPFAM" id="SSF58104">
    <property type="entry name" value="Methyl-accepting chemotaxis protein (MCP) signaling domain"/>
    <property type="match status" value="1"/>
</dbReference>
<dbReference type="PRINTS" id="PR00260">
    <property type="entry name" value="CHEMTRNSDUCR"/>
</dbReference>
<dbReference type="PROSITE" id="PS50111">
    <property type="entry name" value="CHEMOTAXIS_TRANSDUC_2"/>
    <property type="match status" value="1"/>
</dbReference>
<feature type="domain" description="HAMP" evidence="9">
    <location>
        <begin position="203"/>
        <end position="256"/>
    </location>
</feature>
<dbReference type="Pfam" id="PF12729">
    <property type="entry name" value="4HB_MCP_1"/>
    <property type="match status" value="1"/>
</dbReference>
<evidence type="ECO:0000313" key="11">
    <source>
        <dbReference type="Proteomes" id="UP000223606"/>
    </source>
</evidence>
<dbReference type="InterPro" id="IPR032255">
    <property type="entry name" value="HBM"/>
</dbReference>
<evidence type="ECO:0000256" key="3">
    <source>
        <dbReference type="ARBA" id="ARBA00023224"/>
    </source>
</evidence>
<dbReference type="EMBL" id="LT960614">
    <property type="protein sequence ID" value="SON57049.1"/>
    <property type="molecule type" value="Genomic_DNA"/>
</dbReference>
<feature type="transmembrane region" description="Helical" evidence="6">
    <location>
        <begin position="13"/>
        <end position="33"/>
    </location>
</feature>
<name>A0A2C9DA35_9HYPH</name>
<dbReference type="GO" id="GO:0004888">
    <property type="term" value="F:transmembrane signaling receptor activity"/>
    <property type="evidence" value="ECO:0007669"/>
    <property type="project" value="InterPro"/>
</dbReference>
<keyword evidence="2" id="KW-0997">Cell inner membrane</keyword>
<dbReference type="PROSITE" id="PS50192">
    <property type="entry name" value="T_SNARE"/>
    <property type="match status" value="1"/>
</dbReference>
<reference evidence="11" key="1">
    <citation type="submission" date="2017-09" db="EMBL/GenBank/DDBJ databases">
        <title>Genome sequence of Nannocystis excedens DSM 71.</title>
        <authorList>
            <person name="Blom J."/>
        </authorList>
    </citation>
    <scope>NUCLEOTIDE SEQUENCE [LARGE SCALE GENOMIC DNA]</scope>
    <source>
        <strain evidence="11">type strain: E19</strain>
    </source>
</reference>
<keyword evidence="2" id="KW-1003">Cell membrane</keyword>
<dbReference type="InterPro" id="IPR003660">
    <property type="entry name" value="HAMP_dom"/>
</dbReference>
<keyword evidence="6" id="KW-0812">Transmembrane</keyword>
<keyword evidence="6" id="KW-1133">Transmembrane helix</keyword>